<organism evidence="1 2">
    <name type="scientific">Candidatus Dojkabacteria bacterium</name>
    <dbReference type="NCBI Taxonomy" id="2099670"/>
    <lineage>
        <taxon>Bacteria</taxon>
        <taxon>Candidatus Dojkabacteria</taxon>
    </lineage>
</organism>
<dbReference type="SUPFAM" id="SSF53335">
    <property type="entry name" value="S-adenosyl-L-methionine-dependent methyltransferases"/>
    <property type="match status" value="1"/>
</dbReference>
<dbReference type="EMBL" id="JACFOF010000008">
    <property type="protein sequence ID" value="MBW7953855.1"/>
    <property type="molecule type" value="Genomic_DNA"/>
</dbReference>
<protein>
    <submittedName>
        <fullName evidence="1">Uncharacterized protein</fullName>
    </submittedName>
</protein>
<evidence type="ECO:0000313" key="2">
    <source>
        <dbReference type="Proteomes" id="UP000781173"/>
    </source>
</evidence>
<evidence type="ECO:0000313" key="1">
    <source>
        <dbReference type="EMBL" id="MBW7953855.1"/>
    </source>
</evidence>
<dbReference type="InterPro" id="IPR029063">
    <property type="entry name" value="SAM-dependent_MTases_sf"/>
</dbReference>
<reference evidence="1" key="1">
    <citation type="journal article" date="2022" name="ISME J.">
        <title>A general approach to explore prokaryotic protein glycosylation reveals the unique surface layer modulation of an anammox bacterium.</title>
        <authorList>
            <person name="Pabst M."/>
            <person name="Grouzdev D.S."/>
            <person name="Lawson C.E."/>
            <person name="Kleikamp H.B.C."/>
            <person name="de Ram C."/>
            <person name="Louwen R."/>
            <person name="Lin Y.M."/>
            <person name="Lucker S."/>
            <person name="van Loosdrecht M.C.M."/>
            <person name="Laureni M."/>
        </authorList>
    </citation>
    <scope>NUCLEOTIDE SEQUENCE</scope>
    <source>
        <strain evidence="1">BROCD043</strain>
    </source>
</reference>
<name>A0A952AKG8_9BACT</name>
<dbReference type="AlphaFoldDB" id="A0A952AKG8"/>
<dbReference type="Gene3D" id="3.40.50.150">
    <property type="entry name" value="Vaccinia Virus protein VP39"/>
    <property type="match status" value="1"/>
</dbReference>
<accession>A0A952AKG8</accession>
<dbReference type="Proteomes" id="UP000781173">
    <property type="component" value="Unassembled WGS sequence"/>
</dbReference>
<proteinExistence type="predicted"/>
<gene>
    <name evidence="1" type="ORF">H3C67_03635</name>
</gene>
<sequence>MNPFKAVKSSLKTQALKITTSGLNPRYLWRASVEKSRYWMLNSIYPKNVKGQNLHLVIKEALENDKFILHIGCGTNAQALRDLKALGAKNLIGLDFQIEGKLPADIVCVSLDLRAGLPVEDNSFRGVVFGSYLFSQLEPEELLKLLEDIDRITGEGSKGFLGPFYPRKLFNSPFSEKYKDFKNPLFGFVRSRSTNKNKWRLYRSRTASLSTVLSSSRNNRISKFTIPFITFSDLGLKAMSAKLAGNAQIKKDYKPVLPNEYYITFEK</sequence>
<comment type="caution">
    <text evidence="1">The sequence shown here is derived from an EMBL/GenBank/DDBJ whole genome shotgun (WGS) entry which is preliminary data.</text>
</comment>